<dbReference type="RefSeq" id="XP_051440287.1">
    <property type="nucleotide sequence ID" value="XM_051592474.1"/>
</dbReference>
<evidence type="ECO:0000313" key="2">
    <source>
        <dbReference type="EMBL" id="KAI8575283.1"/>
    </source>
</evidence>
<gene>
    <name evidence="2" type="ORF">K450DRAFT_262411</name>
</gene>
<reference evidence="2" key="1">
    <citation type="submission" date="2021-06" db="EMBL/GenBank/DDBJ databases">
        <authorList>
            <consortium name="DOE Joint Genome Institute"/>
            <person name="Mondo S.J."/>
            <person name="Amses K.R."/>
            <person name="Simmons D.R."/>
            <person name="Longcore J.E."/>
            <person name="Seto K."/>
            <person name="Alves G.H."/>
            <person name="Bonds A.E."/>
            <person name="Quandt C.A."/>
            <person name="Davis W.J."/>
            <person name="Chang Y."/>
            <person name="Letcher P.M."/>
            <person name="Powell M.J."/>
            <person name="Kuo A."/>
            <person name="Labutti K."/>
            <person name="Pangilinan J."/>
            <person name="Andreopoulos W."/>
            <person name="Tritt A."/>
            <person name="Riley R."/>
            <person name="Hundley H."/>
            <person name="Johnson J."/>
            <person name="Lipzen A."/>
            <person name="Barry K."/>
            <person name="Berbee M.L."/>
            <person name="Buchler N.E."/>
            <person name="Grigoriev I.V."/>
            <person name="Spatafora J.W."/>
            <person name="Stajich J.E."/>
            <person name="James T.Y."/>
        </authorList>
    </citation>
    <scope>NUCLEOTIDE SEQUENCE</scope>
    <source>
        <strain evidence="2">AG</strain>
    </source>
</reference>
<protein>
    <recommendedName>
        <fullName evidence="4">Endonuclease/exonuclease/phosphatase domain-containing protein</fullName>
    </recommendedName>
</protein>
<dbReference type="AlphaFoldDB" id="A0AAD5HAL9"/>
<sequence>MKIYLQNMKGFSPEKLTSCIQLLDKHLADMIVITESWHFSRYNTYTPYLLATSTHVPRTNGPSAGGLAILARPNLRSSFTLLHQTTHSITFSLHGHCLHALYLPPSMPWNVCQQHMPKTKVSVLLGDINYHPNVPSKKYIPSLILDPRKQGISDLCLQHDLNWITDTPPFKYDHVLLDSSLFTTANTHAPIHPKTDHHLVTFMLPPKPPPSPTSTPQAIRFNLKYLDEPLLADQLIACFELLWNEHYQLMHFLSDQIMQSQDISTTQDIIDTVYALYMSLISTCCETILGTYTPQQRCSEIDHSLNPALPTTIPSDSSNEVNEEIARHSSPMIHCFPLWKALLTSIPTSITLHTLIASIPPFSTDKCTPSLIIHYFSFLTPEKIAKHIMKYPSAKTFGLDVLHSRIFKALSSSTVFLSSMQLLFSTFLFSTLTPSMWNISQITPIPKKSDSFTPSSSRPISLTPCLR</sequence>
<name>A0AAD5HAL9_UMBRA</name>
<accession>A0AAD5HAL9</accession>
<evidence type="ECO:0008006" key="4">
    <source>
        <dbReference type="Google" id="ProtNLM"/>
    </source>
</evidence>
<organism evidence="2 3">
    <name type="scientific">Umbelopsis ramanniana AG</name>
    <dbReference type="NCBI Taxonomy" id="1314678"/>
    <lineage>
        <taxon>Eukaryota</taxon>
        <taxon>Fungi</taxon>
        <taxon>Fungi incertae sedis</taxon>
        <taxon>Mucoromycota</taxon>
        <taxon>Mucoromycotina</taxon>
        <taxon>Umbelopsidomycetes</taxon>
        <taxon>Umbelopsidales</taxon>
        <taxon>Umbelopsidaceae</taxon>
        <taxon>Umbelopsis</taxon>
    </lineage>
</organism>
<dbReference type="GeneID" id="75917817"/>
<feature type="compositionally biased region" description="Polar residues" evidence="1">
    <location>
        <begin position="451"/>
        <end position="460"/>
    </location>
</feature>
<comment type="caution">
    <text evidence="2">The sequence shown here is derived from an EMBL/GenBank/DDBJ whole genome shotgun (WGS) entry which is preliminary data.</text>
</comment>
<evidence type="ECO:0000313" key="3">
    <source>
        <dbReference type="Proteomes" id="UP001206595"/>
    </source>
</evidence>
<proteinExistence type="predicted"/>
<dbReference type="SUPFAM" id="SSF56219">
    <property type="entry name" value="DNase I-like"/>
    <property type="match status" value="1"/>
</dbReference>
<evidence type="ECO:0000256" key="1">
    <source>
        <dbReference type="SAM" id="MobiDB-lite"/>
    </source>
</evidence>
<feature type="region of interest" description="Disordered" evidence="1">
    <location>
        <begin position="447"/>
        <end position="467"/>
    </location>
</feature>
<dbReference type="Proteomes" id="UP001206595">
    <property type="component" value="Unassembled WGS sequence"/>
</dbReference>
<keyword evidence="3" id="KW-1185">Reference proteome</keyword>
<dbReference type="EMBL" id="MU620988">
    <property type="protein sequence ID" value="KAI8575283.1"/>
    <property type="molecule type" value="Genomic_DNA"/>
</dbReference>
<dbReference type="InterPro" id="IPR036691">
    <property type="entry name" value="Endo/exonu/phosph_ase_sf"/>
</dbReference>
<dbReference type="Gene3D" id="3.60.10.10">
    <property type="entry name" value="Endonuclease/exonuclease/phosphatase"/>
    <property type="match status" value="1"/>
</dbReference>
<reference evidence="2" key="2">
    <citation type="journal article" date="2022" name="Proc. Natl. Acad. Sci. U.S.A.">
        <title>Diploid-dominant life cycles characterize the early evolution of Fungi.</title>
        <authorList>
            <person name="Amses K.R."/>
            <person name="Simmons D.R."/>
            <person name="Longcore J.E."/>
            <person name="Mondo S.J."/>
            <person name="Seto K."/>
            <person name="Jeronimo G.H."/>
            <person name="Bonds A.E."/>
            <person name="Quandt C.A."/>
            <person name="Davis W.J."/>
            <person name="Chang Y."/>
            <person name="Federici B.A."/>
            <person name="Kuo A."/>
            <person name="LaButti K."/>
            <person name="Pangilinan J."/>
            <person name="Andreopoulos W."/>
            <person name="Tritt A."/>
            <person name="Riley R."/>
            <person name="Hundley H."/>
            <person name="Johnson J."/>
            <person name="Lipzen A."/>
            <person name="Barry K."/>
            <person name="Lang B.F."/>
            <person name="Cuomo C.A."/>
            <person name="Buchler N.E."/>
            <person name="Grigoriev I.V."/>
            <person name="Spatafora J.W."/>
            <person name="Stajich J.E."/>
            <person name="James T.Y."/>
        </authorList>
    </citation>
    <scope>NUCLEOTIDE SEQUENCE</scope>
    <source>
        <strain evidence="2">AG</strain>
    </source>
</reference>